<sequence length="486" mass="53405">MIGCKVMRTLASVEIEIMLILGLPYCLSSSSMRCLESVSKIVAGRDDWLIDVGHACLNVARTSTESEPFEGEARTPESPHILAPPKCHVEESEGFGTFVARSTSSDSTVPLLPDHPLTHTTPVLFLILCKTARIVVRVLPLMSAGLSAGMAEVAAMSDSAFHKRFRSSYDSLPSLTLLVRKRESEDIEDEGPTADDEDLAVEDEGLSTRVEGPDVDDESYGLGGRIHGVDDEIHGLDDESYGINGEGRGIESDRLGLGEEEAVREGQQRAVLVVGTAVSEHLGLGYGSLRHRELVLEKDHVYSTFEVGQGYGSAPEPRRSERVSTFRHPTLTTWTDREDGMVYIDVPVYPPPAPPVQTPPSPEWTSGSLPISPSPSVVPSPVSSHMILLTVPSPIASPMATSTTTILVDDDQFIEVGAQLKLYRGILQDHTHRLDVMPPTLFAKIDRDVRELYTRSGNALERELQEMRDRVTVLEQERDRKERYTI</sequence>
<name>A0A6L2JAA9_TANCI</name>
<evidence type="ECO:0000256" key="1">
    <source>
        <dbReference type="SAM" id="Coils"/>
    </source>
</evidence>
<feature type="region of interest" description="Disordered" evidence="2">
    <location>
        <begin position="183"/>
        <end position="219"/>
    </location>
</feature>
<accession>A0A6L2JAA9</accession>
<keyword evidence="1" id="KW-0175">Coiled coil</keyword>
<evidence type="ECO:0000313" key="3">
    <source>
        <dbReference type="EMBL" id="GEU33933.1"/>
    </source>
</evidence>
<feature type="compositionally biased region" description="Acidic residues" evidence="2">
    <location>
        <begin position="185"/>
        <end position="205"/>
    </location>
</feature>
<gene>
    <name evidence="3" type="ORF">Tci_005911</name>
</gene>
<comment type="caution">
    <text evidence="3">The sequence shown here is derived from an EMBL/GenBank/DDBJ whole genome shotgun (WGS) entry which is preliminary data.</text>
</comment>
<organism evidence="3">
    <name type="scientific">Tanacetum cinerariifolium</name>
    <name type="common">Dalmatian daisy</name>
    <name type="synonym">Chrysanthemum cinerariifolium</name>
    <dbReference type="NCBI Taxonomy" id="118510"/>
    <lineage>
        <taxon>Eukaryota</taxon>
        <taxon>Viridiplantae</taxon>
        <taxon>Streptophyta</taxon>
        <taxon>Embryophyta</taxon>
        <taxon>Tracheophyta</taxon>
        <taxon>Spermatophyta</taxon>
        <taxon>Magnoliopsida</taxon>
        <taxon>eudicotyledons</taxon>
        <taxon>Gunneridae</taxon>
        <taxon>Pentapetalae</taxon>
        <taxon>asterids</taxon>
        <taxon>campanulids</taxon>
        <taxon>Asterales</taxon>
        <taxon>Asteraceae</taxon>
        <taxon>Asteroideae</taxon>
        <taxon>Anthemideae</taxon>
        <taxon>Anthemidinae</taxon>
        <taxon>Tanacetum</taxon>
    </lineage>
</organism>
<dbReference type="AlphaFoldDB" id="A0A6L2JAA9"/>
<proteinExistence type="predicted"/>
<evidence type="ECO:0000256" key="2">
    <source>
        <dbReference type="SAM" id="MobiDB-lite"/>
    </source>
</evidence>
<protein>
    <submittedName>
        <fullName evidence="3">Uncharacterized protein</fullName>
    </submittedName>
</protein>
<reference evidence="3" key="1">
    <citation type="journal article" date="2019" name="Sci. Rep.">
        <title>Draft genome of Tanacetum cinerariifolium, the natural source of mosquito coil.</title>
        <authorList>
            <person name="Yamashiro T."/>
            <person name="Shiraishi A."/>
            <person name="Satake H."/>
            <person name="Nakayama K."/>
        </authorList>
    </citation>
    <scope>NUCLEOTIDE SEQUENCE</scope>
</reference>
<dbReference type="EMBL" id="BKCJ010000519">
    <property type="protein sequence ID" value="GEU33933.1"/>
    <property type="molecule type" value="Genomic_DNA"/>
</dbReference>
<feature type="coiled-coil region" evidence="1">
    <location>
        <begin position="450"/>
        <end position="484"/>
    </location>
</feature>